<dbReference type="Gene3D" id="3.10.20.440">
    <property type="entry name" value="2Fe-2S iron-sulphur cluster binding domain, sarcosine oxidase, alpha subunit, N-terminal domain"/>
    <property type="match status" value="1"/>
</dbReference>
<dbReference type="AlphaFoldDB" id="A0A4D4LFB3"/>
<protein>
    <submittedName>
        <fullName evidence="3">Uncharacterized protein</fullName>
    </submittedName>
</protein>
<keyword evidence="4" id="KW-1185">Reference proteome</keyword>
<dbReference type="Pfam" id="PF13510">
    <property type="entry name" value="Fer2_4"/>
    <property type="match status" value="1"/>
</dbReference>
<keyword evidence="1" id="KW-0560">Oxidoreductase</keyword>
<feature type="region of interest" description="Disordered" evidence="2">
    <location>
        <begin position="79"/>
        <end position="128"/>
    </location>
</feature>
<dbReference type="Proteomes" id="UP000301309">
    <property type="component" value="Unassembled WGS sequence"/>
</dbReference>
<gene>
    <name evidence="3" type="ORF">SVIO_105850</name>
</gene>
<evidence type="ECO:0000256" key="2">
    <source>
        <dbReference type="SAM" id="MobiDB-lite"/>
    </source>
</evidence>
<dbReference type="InterPro" id="IPR042204">
    <property type="entry name" value="2Fe-2S-bd_N"/>
</dbReference>
<sequence>MLRFTVDGRELTGHPGDTVASAMLANGVVQVAPSIYRGRPRGIVAAGVEEPNALVRIEGSCSEGMLPATAVELYDGLSATTLSGRGGSTRPLTPPSTTRSTSTPTSWSSAPDRPGSRPPPLPRAPGPA</sequence>
<dbReference type="EMBL" id="BJHW01000002">
    <property type="protein sequence ID" value="GDY59962.1"/>
    <property type="molecule type" value="Genomic_DNA"/>
</dbReference>
<organism evidence="3 4">
    <name type="scientific">Streptomyces violaceusniger</name>
    <dbReference type="NCBI Taxonomy" id="68280"/>
    <lineage>
        <taxon>Bacteria</taxon>
        <taxon>Bacillati</taxon>
        <taxon>Actinomycetota</taxon>
        <taxon>Actinomycetes</taxon>
        <taxon>Kitasatosporales</taxon>
        <taxon>Streptomycetaceae</taxon>
        <taxon>Streptomyces</taxon>
        <taxon>Streptomyces violaceusniger group</taxon>
    </lineage>
</organism>
<evidence type="ECO:0000313" key="4">
    <source>
        <dbReference type="Proteomes" id="UP000301309"/>
    </source>
</evidence>
<name>A0A4D4LFB3_STRVO</name>
<evidence type="ECO:0000256" key="1">
    <source>
        <dbReference type="ARBA" id="ARBA00023002"/>
    </source>
</evidence>
<feature type="compositionally biased region" description="Low complexity" evidence="2">
    <location>
        <begin position="88"/>
        <end position="113"/>
    </location>
</feature>
<accession>A0A4D4LFB3</accession>
<proteinExistence type="predicted"/>
<comment type="caution">
    <text evidence="3">The sequence shown here is derived from an EMBL/GenBank/DDBJ whole genome shotgun (WGS) entry which is preliminary data.</text>
</comment>
<evidence type="ECO:0000313" key="3">
    <source>
        <dbReference type="EMBL" id="GDY59962.1"/>
    </source>
</evidence>
<dbReference type="GO" id="GO:0016491">
    <property type="term" value="F:oxidoreductase activity"/>
    <property type="evidence" value="ECO:0007669"/>
    <property type="project" value="UniProtKB-KW"/>
</dbReference>
<feature type="compositionally biased region" description="Pro residues" evidence="2">
    <location>
        <begin position="116"/>
        <end position="128"/>
    </location>
</feature>
<reference evidence="3 4" key="1">
    <citation type="journal article" date="2020" name="Int. J. Syst. Evol. Microbiol.">
        <title>Reclassification of Streptomyces castelarensis and Streptomyces sporoclivatus as later heterotypic synonyms of Streptomyces antimycoticus.</title>
        <authorList>
            <person name="Komaki H."/>
            <person name="Tamura T."/>
        </authorList>
    </citation>
    <scope>NUCLEOTIDE SEQUENCE [LARGE SCALE GENOMIC DNA]</scope>
    <source>
        <strain evidence="3 4">NBRC 13459</strain>
    </source>
</reference>